<dbReference type="Gene3D" id="3.90.180.10">
    <property type="entry name" value="Medium-chain alcohol dehydrogenases, catalytic domain"/>
    <property type="match status" value="1"/>
</dbReference>
<accession>A0A9Q0WSY2</accession>
<dbReference type="EMBL" id="JAPFFM010000002">
    <property type="protein sequence ID" value="KAJ6772494.1"/>
    <property type="molecule type" value="Genomic_DNA"/>
</dbReference>
<sequence>MQGFLQSDYLHLYPRFFEHVVSNFKQGKIVYIEDMSEGLESAPAAFAGLFSGKNVAQSFIYLRSFNPALVAASEYARLCKSVKYDGTLITQSVTGISNFENFLKIA</sequence>
<reference evidence="1" key="2">
    <citation type="journal article" date="2023" name="Int. J. Mol. Sci.">
        <title>De Novo Assembly and Annotation of 11 Diverse Shrub Willow (Salix) Genomes Reveals Novel Gene Organization in Sex-Linked Regions.</title>
        <authorList>
            <person name="Hyden B."/>
            <person name="Feng K."/>
            <person name="Yates T.B."/>
            <person name="Jawdy S."/>
            <person name="Cereghino C."/>
            <person name="Smart L.B."/>
            <person name="Muchero W."/>
        </authorList>
    </citation>
    <scope>NUCLEOTIDE SEQUENCE</scope>
    <source>
        <tissue evidence="1">Shoot tip</tissue>
    </source>
</reference>
<dbReference type="Gene3D" id="3.40.50.720">
    <property type="entry name" value="NAD(P)-binding Rossmann-like Domain"/>
    <property type="match status" value="1"/>
</dbReference>
<dbReference type="GO" id="GO:0016628">
    <property type="term" value="F:oxidoreductase activity, acting on the CH-CH group of donors, NAD or NADP as acceptor"/>
    <property type="evidence" value="ECO:0007669"/>
    <property type="project" value="InterPro"/>
</dbReference>
<dbReference type="Proteomes" id="UP001151752">
    <property type="component" value="Chromosome 10"/>
</dbReference>
<comment type="caution">
    <text evidence="1">The sequence shown here is derived from an EMBL/GenBank/DDBJ whole genome shotgun (WGS) entry which is preliminary data.</text>
</comment>
<name>A0A9Q0WSY2_9ROSI</name>
<dbReference type="PANTHER" id="PTHR43205:SF35">
    <property type="entry name" value="ZINC-BINDING DEHYDROGENASE FAMILY PROTEIN"/>
    <property type="match status" value="1"/>
</dbReference>
<keyword evidence="2" id="KW-1185">Reference proteome</keyword>
<proteinExistence type="predicted"/>
<evidence type="ECO:0000313" key="1">
    <source>
        <dbReference type="EMBL" id="KAJ6772494.1"/>
    </source>
</evidence>
<dbReference type="AlphaFoldDB" id="A0A9Q0WSY2"/>
<dbReference type="InterPro" id="IPR045010">
    <property type="entry name" value="MDR_fam"/>
</dbReference>
<gene>
    <name evidence="1" type="ORF">OIU74_018673</name>
</gene>
<reference evidence="1" key="1">
    <citation type="submission" date="2022-11" db="EMBL/GenBank/DDBJ databases">
        <authorList>
            <person name="Hyden B.L."/>
            <person name="Feng K."/>
            <person name="Yates T."/>
            <person name="Jawdy S."/>
            <person name="Smart L.B."/>
            <person name="Muchero W."/>
        </authorList>
    </citation>
    <scope>NUCLEOTIDE SEQUENCE</scope>
    <source>
        <tissue evidence="1">Shoot tip</tissue>
    </source>
</reference>
<dbReference type="PANTHER" id="PTHR43205">
    <property type="entry name" value="PROSTAGLANDIN REDUCTASE"/>
    <property type="match status" value="1"/>
</dbReference>
<organism evidence="1 2">
    <name type="scientific">Salix koriyanagi</name>
    <dbReference type="NCBI Taxonomy" id="2511006"/>
    <lineage>
        <taxon>Eukaryota</taxon>
        <taxon>Viridiplantae</taxon>
        <taxon>Streptophyta</taxon>
        <taxon>Embryophyta</taxon>
        <taxon>Tracheophyta</taxon>
        <taxon>Spermatophyta</taxon>
        <taxon>Magnoliopsida</taxon>
        <taxon>eudicotyledons</taxon>
        <taxon>Gunneridae</taxon>
        <taxon>Pentapetalae</taxon>
        <taxon>rosids</taxon>
        <taxon>fabids</taxon>
        <taxon>Malpighiales</taxon>
        <taxon>Salicaceae</taxon>
        <taxon>Saliceae</taxon>
        <taxon>Salix</taxon>
    </lineage>
</organism>
<evidence type="ECO:0000313" key="2">
    <source>
        <dbReference type="Proteomes" id="UP001151752"/>
    </source>
</evidence>
<protein>
    <submittedName>
        <fullName evidence="1">PROSTAGLANDIN REDUCTASE</fullName>
    </submittedName>
</protein>